<dbReference type="EMBL" id="JTEO01000004">
    <property type="protein sequence ID" value="MCQ6962777.1"/>
    <property type="molecule type" value="Genomic_DNA"/>
</dbReference>
<evidence type="ECO:0000256" key="4">
    <source>
        <dbReference type="ARBA" id="ARBA00022777"/>
    </source>
</evidence>
<dbReference type="Pfam" id="PF01202">
    <property type="entry name" value="SKI"/>
    <property type="match status" value="1"/>
</dbReference>
<keyword evidence="6" id="KW-0057">Aromatic amino acid biosynthesis</keyword>
<name>A0AAE3H9X7_9EURY</name>
<accession>A0AAE3H9X7</accession>
<evidence type="ECO:0000256" key="2">
    <source>
        <dbReference type="ARBA" id="ARBA00022679"/>
    </source>
</evidence>
<evidence type="ECO:0000256" key="3">
    <source>
        <dbReference type="ARBA" id="ARBA00022741"/>
    </source>
</evidence>
<dbReference type="PANTHER" id="PTHR21087:SF16">
    <property type="entry name" value="SHIKIMATE KINASE 1, CHLOROPLASTIC"/>
    <property type="match status" value="1"/>
</dbReference>
<keyword evidence="4 7" id="KW-0418">Kinase</keyword>
<dbReference type="PANTHER" id="PTHR21087">
    <property type="entry name" value="SHIKIMATE KINASE"/>
    <property type="match status" value="1"/>
</dbReference>
<dbReference type="GO" id="GO:0005829">
    <property type="term" value="C:cytosol"/>
    <property type="evidence" value="ECO:0007669"/>
    <property type="project" value="TreeGrafter"/>
</dbReference>
<keyword evidence="3" id="KW-0547">Nucleotide-binding</keyword>
<dbReference type="InterPro" id="IPR000623">
    <property type="entry name" value="Shikimate_kinase/TSH1"/>
</dbReference>
<reference evidence="7 8" key="1">
    <citation type="journal article" date="2011" name="Appl. Environ. Microbiol.">
        <title>Methanogenic archaea isolated from Taiwan's Chelungpu fault.</title>
        <authorList>
            <person name="Wu S.Y."/>
            <person name="Lai M.C."/>
        </authorList>
    </citation>
    <scope>NUCLEOTIDE SEQUENCE [LARGE SCALE GENOMIC DNA]</scope>
    <source>
        <strain evidence="7 8">St545Mb</strain>
    </source>
</reference>
<gene>
    <name evidence="7" type="ORF">PV02_06665</name>
</gene>
<dbReference type="InterPro" id="IPR027417">
    <property type="entry name" value="P-loop_NTPase"/>
</dbReference>
<dbReference type="InterPro" id="IPR031322">
    <property type="entry name" value="Shikimate/glucono_kinase"/>
</dbReference>
<evidence type="ECO:0000313" key="7">
    <source>
        <dbReference type="EMBL" id="MCQ6962777.1"/>
    </source>
</evidence>
<dbReference type="SUPFAM" id="SSF52540">
    <property type="entry name" value="P-loop containing nucleoside triphosphate hydrolases"/>
    <property type="match status" value="1"/>
</dbReference>
<dbReference type="AlphaFoldDB" id="A0AAE3H9X7"/>
<proteinExistence type="inferred from homology"/>
<dbReference type="GO" id="GO:0005524">
    <property type="term" value="F:ATP binding"/>
    <property type="evidence" value="ECO:0007669"/>
    <property type="project" value="UniProtKB-KW"/>
</dbReference>
<dbReference type="HAMAP" id="MF_00109">
    <property type="entry name" value="Shikimate_kinase"/>
    <property type="match status" value="1"/>
</dbReference>
<keyword evidence="5" id="KW-0067">ATP-binding</keyword>
<dbReference type="RefSeq" id="WP_256622615.1">
    <property type="nucleotide sequence ID" value="NZ_JTEO01000004.1"/>
</dbReference>
<dbReference type="GO" id="GO:0008652">
    <property type="term" value="P:amino acid biosynthetic process"/>
    <property type="evidence" value="ECO:0007669"/>
    <property type="project" value="UniProtKB-KW"/>
</dbReference>
<dbReference type="GO" id="GO:0004765">
    <property type="term" value="F:shikimate kinase activity"/>
    <property type="evidence" value="ECO:0007669"/>
    <property type="project" value="TreeGrafter"/>
</dbReference>
<dbReference type="GO" id="GO:0009073">
    <property type="term" value="P:aromatic amino acid family biosynthetic process"/>
    <property type="evidence" value="ECO:0007669"/>
    <property type="project" value="UniProtKB-KW"/>
</dbReference>
<comment type="caution">
    <text evidence="7">The sequence shown here is derived from an EMBL/GenBank/DDBJ whole genome shotgun (WGS) entry which is preliminary data.</text>
</comment>
<keyword evidence="8" id="KW-1185">Reference proteome</keyword>
<dbReference type="PRINTS" id="PR01100">
    <property type="entry name" value="SHIKIMTKNASE"/>
</dbReference>
<evidence type="ECO:0000256" key="6">
    <source>
        <dbReference type="ARBA" id="ARBA00023141"/>
    </source>
</evidence>
<dbReference type="Proteomes" id="UP001206983">
    <property type="component" value="Unassembled WGS sequence"/>
</dbReference>
<protein>
    <submittedName>
        <fullName evidence="7">Shikimate kinase</fullName>
    </submittedName>
</protein>
<dbReference type="Gene3D" id="3.40.50.300">
    <property type="entry name" value="P-loop containing nucleotide triphosphate hydrolases"/>
    <property type="match status" value="1"/>
</dbReference>
<evidence type="ECO:0000256" key="1">
    <source>
        <dbReference type="ARBA" id="ARBA00022605"/>
    </source>
</evidence>
<sequence length="170" mass="18713">MIITLIGMPGAGKSSVGKRLARLLGYTFTDTDDLIINAAGSMLQDIVDTKGDMGLIGIEEQCILSLELQEDCIIATGGSVVYSDRSMAFLKSNSAIIFLDVPYETIARRLSNIDTRGVVGLKGRGLRELYQERTGLYAAYADMTIKVSGRDRVQDVVNRIMERMQAWKPE</sequence>
<dbReference type="CDD" id="cd00464">
    <property type="entry name" value="SK"/>
    <property type="match status" value="1"/>
</dbReference>
<organism evidence="7 8">
    <name type="scientific">Methanolobus chelungpuianus</name>
    <dbReference type="NCBI Taxonomy" id="502115"/>
    <lineage>
        <taxon>Archaea</taxon>
        <taxon>Methanobacteriati</taxon>
        <taxon>Methanobacteriota</taxon>
        <taxon>Stenosarchaea group</taxon>
        <taxon>Methanomicrobia</taxon>
        <taxon>Methanosarcinales</taxon>
        <taxon>Methanosarcinaceae</taxon>
        <taxon>Methanolobus</taxon>
    </lineage>
</organism>
<keyword evidence="2" id="KW-0808">Transferase</keyword>
<evidence type="ECO:0000313" key="8">
    <source>
        <dbReference type="Proteomes" id="UP001206983"/>
    </source>
</evidence>
<keyword evidence="1" id="KW-0028">Amino-acid biosynthesis</keyword>
<evidence type="ECO:0000256" key="5">
    <source>
        <dbReference type="ARBA" id="ARBA00022840"/>
    </source>
</evidence>